<evidence type="ECO:0000313" key="6">
    <source>
        <dbReference type="EMBL" id="MBL0424990.1"/>
    </source>
</evidence>
<evidence type="ECO:0000256" key="4">
    <source>
        <dbReference type="SAM" id="Phobius"/>
    </source>
</evidence>
<evidence type="ECO:0000256" key="3">
    <source>
        <dbReference type="ARBA" id="ARBA00023027"/>
    </source>
</evidence>
<feature type="transmembrane region" description="Helical" evidence="4">
    <location>
        <begin position="166"/>
        <end position="186"/>
    </location>
</feature>
<dbReference type="InterPro" id="IPR036291">
    <property type="entry name" value="NAD(P)-bd_dom_sf"/>
</dbReference>
<comment type="caution">
    <text evidence="6">The sequence shown here is derived from an EMBL/GenBank/DDBJ whole genome shotgun (WGS) entry which is preliminary data.</text>
</comment>
<dbReference type="SUPFAM" id="SSF50129">
    <property type="entry name" value="GroES-like"/>
    <property type="match status" value="2"/>
</dbReference>
<protein>
    <submittedName>
        <fullName evidence="6">Zinc-dependent alcohol dehydrogenase family protein</fullName>
    </submittedName>
</protein>
<accession>A0ABS1JL86</accession>
<evidence type="ECO:0000256" key="2">
    <source>
        <dbReference type="ARBA" id="ARBA00022833"/>
    </source>
</evidence>
<reference evidence="6 7" key="1">
    <citation type="journal article" date="2017" name="Int. J. Syst. Evol. Microbiol.">
        <title>Ramlibacter alkalitolerans sp. nov., alkali-tolerant bacterium isolated from soil of ginseng.</title>
        <authorList>
            <person name="Lee D.H."/>
            <person name="Cha C.J."/>
        </authorList>
    </citation>
    <scope>NUCLEOTIDE SEQUENCE [LARGE SCALE GENOMIC DNA]</scope>
    <source>
        <strain evidence="6 7">KACC 19305</strain>
    </source>
</reference>
<keyword evidence="3" id="KW-0520">NAD</keyword>
<keyword evidence="4" id="KW-0812">Transmembrane</keyword>
<evidence type="ECO:0000313" key="7">
    <source>
        <dbReference type="Proteomes" id="UP000622707"/>
    </source>
</evidence>
<sequence>MKTRAAVLGAMGAARPYATSRPLRIEEVDLAPPGPGEVLIRIAAAGLCHSDLSVINGDRPRPMPMALGHEASAVVVETGAGVADLHAGDHVVVIFMPSCGHCLPCAEGRPALCEPGAAANGAGTLLSGARRISHVGHAINHHLGCSVFAEHAVVSRHSLVRIARDIPLVEAALFGCAVLTGVGAVINTARVPAGASVAVVGLGGVGLAALLGAHAAGARQIVAIDLSDDKLAHARKLGATHTINASLPDAREQVRALSGGGVEYAFEFAGSVRALELAYGITARGGTTVTAGLPPASAMLPVPAVSLVAEERTLKGSYIGTCVPARDIPRYLSLWRQGRLPVDQLLTGTLRLDQINEAFDQLHEGKAIRQVVVFDQTS</sequence>
<organism evidence="6 7">
    <name type="scientific">Ramlibacter alkalitolerans</name>
    <dbReference type="NCBI Taxonomy" id="2039631"/>
    <lineage>
        <taxon>Bacteria</taxon>
        <taxon>Pseudomonadati</taxon>
        <taxon>Pseudomonadota</taxon>
        <taxon>Betaproteobacteria</taxon>
        <taxon>Burkholderiales</taxon>
        <taxon>Comamonadaceae</taxon>
        <taxon>Ramlibacter</taxon>
    </lineage>
</organism>
<dbReference type="Pfam" id="PF00107">
    <property type="entry name" value="ADH_zinc_N"/>
    <property type="match status" value="1"/>
</dbReference>
<dbReference type="EMBL" id="JAEQND010000004">
    <property type="protein sequence ID" value="MBL0424990.1"/>
    <property type="molecule type" value="Genomic_DNA"/>
</dbReference>
<dbReference type="InterPro" id="IPR013154">
    <property type="entry name" value="ADH-like_N"/>
</dbReference>
<dbReference type="Gene3D" id="3.90.180.10">
    <property type="entry name" value="Medium-chain alcohol dehydrogenases, catalytic domain"/>
    <property type="match status" value="1"/>
</dbReference>
<evidence type="ECO:0000256" key="1">
    <source>
        <dbReference type="ARBA" id="ARBA00022723"/>
    </source>
</evidence>
<dbReference type="PANTHER" id="PTHR43880:SF12">
    <property type="entry name" value="ALCOHOL DEHYDROGENASE CLASS-3"/>
    <property type="match status" value="1"/>
</dbReference>
<evidence type="ECO:0000259" key="5">
    <source>
        <dbReference type="SMART" id="SM00829"/>
    </source>
</evidence>
<dbReference type="SUPFAM" id="SSF51735">
    <property type="entry name" value="NAD(P)-binding Rossmann-fold domains"/>
    <property type="match status" value="1"/>
</dbReference>
<keyword evidence="4" id="KW-1133">Transmembrane helix</keyword>
<gene>
    <name evidence="6" type="ORF">JI746_07715</name>
</gene>
<dbReference type="Gene3D" id="3.40.50.720">
    <property type="entry name" value="NAD(P)-binding Rossmann-like Domain"/>
    <property type="match status" value="1"/>
</dbReference>
<dbReference type="InterPro" id="IPR020843">
    <property type="entry name" value="ER"/>
</dbReference>
<keyword evidence="1" id="KW-0479">Metal-binding</keyword>
<dbReference type="InterPro" id="IPR013149">
    <property type="entry name" value="ADH-like_C"/>
</dbReference>
<proteinExistence type="predicted"/>
<dbReference type="PANTHER" id="PTHR43880">
    <property type="entry name" value="ALCOHOL DEHYDROGENASE"/>
    <property type="match status" value="1"/>
</dbReference>
<feature type="transmembrane region" description="Helical" evidence="4">
    <location>
        <begin position="192"/>
        <end position="211"/>
    </location>
</feature>
<dbReference type="SMART" id="SM00829">
    <property type="entry name" value="PKS_ER"/>
    <property type="match status" value="1"/>
</dbReference>
<keyword evidence="4" id="KW-0472">Membrane</keyword>
<dbReference type="InterPro" id="IPR011032">
    <property type="entry name" value="GroES-like_sf"/>
</dbReference>
<name>A0ABS1JL86_9BURK</name>
<keyword evidence="7" id="KW-1185">Reference proteome</keyword>
<dbReference type="Proteomes" id="UP000622707">
    <property type="component" value="Unassembled WGS sequence"/>
</dbReference>
<feature type="domain" description="Enoyl reductase (ER)" evidence="5">
    <location>
        <begin position="18"/>
        <end position="373"/>
    </location>
</feature>
<dbReference type="CDD" id="cd08281">
    <property type="entry name" value="liver_ADH_like1"/>
    <property type="match status" value="1"/>
</dbReference>
<dbReference type="RefSeq" id="WP_201688240.1">
    <property type="nucleotide sequence ID" value="NZ_JAEQND010000004.1"/>
</dbReference>
<dbReference type="Pfam" id="PF08240">
    <property type="entry name" value="ADH_N"/>
    <property type="match status" value="1"/>
</dbReference>
<keyword evidence="2" id="KW-0862">Zinc</keyword>